<evidence type="ECO:0000313" key="4">
    <source>
        <dbReference type="Proteomes" id="UP000628017"/>
    </source>
</evidence>
<comment type="caution">
    <text evidence="3">The sequence shown here is derived from an EMBL/GenBank/DDBJ whole genome shotgun (WGS) entry which is preliminary data.</text>
</comment>
<dbReference type="CDD" id="cd05288">
    <property type="entry name" value="PGDH"/>
    <property type="match status" value="1"/>
</dbReference>
<sequence>MTIYQHVALASRPKGWPTLENFRYEDKELPEMGAGQVTLRTIWLSLDPYMRGRMNDAKSYADPVPIGGTMEGGAICEVIASNNDKFAVGDIVVGRTGWATHGIADGADIRKVDPNAAPLSTYLGVLGMPGMTAWIGLNEIGKMKEGETVLISAATGAVGGLAGQLAKAKGCKVIGVAGGAEKCSFAVDELGFDACLDHKAAKDGRELGAQIKEAAPQGVDVYFENVGGKTLEAVLPNMNMFGRIAICGMIAWYNGDNVAEAAPLPAVWSTILTNRLTVQGFLFPDHQDSAAAFFKEVAPMMAAGKIKFRESVAEGLENAPEAFLELLNGDNFGKQLVRVGEDPKG</sequence>
<dbReference type="Gene3D" id="3.90.180.10">
    <property type="entry name" value="Medium-chain alcohol dehydrogenases, catalytic domain"/>
    <property type="match status" value="1"/>
</dbReference>
<name>A0A916R222_9RHOB</name>
<keyword evidence="4" id="KW-1185">Reference proteome</keyword>
<dbReference type="EMBL" id="BMKA01000005">
    <property type="protein sequence ID" value="GGA28158.1"/>
    <property type="molecule type" value="Genomic_DNA"/>
</dbReference>
<keyword evidence="1" id="KW-0560">Oxidoreductase</keyword>
<dbReference type="Proteomes" id="UP000628017">
    <property type="component" value="Unassembled WGS sequence"/>
</dbReference>
<dbReference type="Pfam" id="PF00107">
    <property type="entry name" value="ADH_zinc_N"/>
    <property type="match status" value="1"/>
</dbReference>
<dbReference type="GO" id="GO:0016628">
    <property type="term" value="F:oxidoreductase activity, acting on the CH-CH group of donors, NAD or NADP as acceptor"/>
    <property type="evidence" value="ECO:0007669"/>
    <property type="project" value="InterPro"/>
</dbReference>
<reference evidence="3" key="1">
    <citation type="journal article" date="2014" name="Int. J. Syst. Evol. Microbiol.">
        <title>Complete genome sequence of Corynebacterium casei LMG S-19264T (=DSM 44701T), isolated from a smear-ripened cheese.</title>
        <authorList>
            <consortium name="US DOE Joint Genome Institute (JGI-PGF)"/>
            <person name="Walter F."/>
            <person name="Albersmeier A."/>
            <person name="Kalinowski J."/>
            <person name="Ruckert C."/>
        </authorList>
    </citation>
    <scope>NUCLEOTIDE SEQUENCE</scope>
    <source>
        <strain evidence="3">CGMCC 1.15880</strain>
    </source>
</reference>
<reference evidence="3" key="2">
    <citation type="submission" date="2020-09" db="EMBL/GenBank/DDBJ databases">
        <authorList>
            <person name="Sun Q."/>
            <person name="Zhou Y."/>
        </authorList>
    </citation>
    <scope>NUCLEOTIDE SEQUENCE</scope>
    <source>
        <strain evidence="3">CGMCC 1.15880</strain>
    </source>
</reference>
<dbReference type="PANTHER" id="PTHR43205">
    <property type="entry name" value="PROSTAGLANDIN REDUCTASE"/>
    <property type="match status" value="1"/>
</dbReference>
<protein>
    <submittedName>
        <fullName evidence="3">NADP-dependent oxidoreductase</fullName>
    </submittedName>
</protein>
<dbReference type="Gene3D" id="3.40.50.720">
    <property type="entry name" value="NAD(P)-binding Rossmann-like Domain"/>
    <property type="match status" value="1"/>
</dbReference>
<dbReference type="FunFam" id="3.40.50.720:FF:000121">
    <property type="entry name" value="Prostaglandin reductase 2"/>
    <property type="match status" value="1"/>
</dbReference>
<feature type="domain" description="Enoyl reductase (ER)" evidence="2">
    <location>
        <begin position="17"/>
        <end position="337"/>
    </location>
</feature>
<dbReference type="AlphaFoldDB" id="A0A916R222"/>
<dbReference type="SUPFAM" id="SSF50129">
    <property type="entry name" value="GroES-like"/>
    <property type="match status" value="1"/>
</dbReference>
<dbReference type="SUPFAM" id="SSF51735">
    <property type="entry name" value="NAD(P)-binding Rossmann-fold domains"/>
    <property type="match status" value="1"/>
</dbReference>
<evidence type="ECO:0000259" key="2">
    <source>
        <dbReference type="SMART" id="SM00829"/>
    </source>
</evidence>
<accession>A0A916R222</accession>
<dbReference type="InterPro" id="IPR011032">
    <property type="entry name" value="GroES-like_sf"/>
</dbReference>
<gene>
    <name evidence="3" type="ORF">GCM10011498_31530</name>
</gene>
<dbReference type="InterPro" id="IPR045010">
    <property type="entry name" value="MDR_fam"/>
</dbReference>
<proteinExistence type="predicted"/>
<dbReference type="InterPro" id="IPR020843">
    <property type="entry name" value="ER"/>
</dbReference>
<dbReference type="InterPro" id="IPR041694">
    <property type="entry name" value="ADH_N_2"/>
</dbReference>
<organism evidence="3 4">
    <name type="scientific">Neptunicoccus cionae</name>
    <dbReference type="NCBI Taxonomy" id="2035344"/>
    <lineage>
        <taxon>Bacteria</taxon>
        <taxon>Pseudomonadati</taxon>
        <taxon>Pseudomonadota</taxon>
        <taxon>Alphaproteobacteria</taxon>
        <taxon>Rhodobacterales</taxon>
        <taxon>Paracoccaceae</taxon>
        <taxon>Neptunicoccus</taxon>
    </lineage>
</organism>
<dbReference type="InterPro" id="IPR013149">
    <property type="entry name" value="ADH-like_C"/>
</dbReference>
<dbReference type="InterPro" id="IPR036291">
    <property type="entry name" value="NAD(P)-bd_dom_sf"/>
</dbReference>
<dbReference type="RefSeq" id="WP_188677546.1">
    <property type="nucleotide sequence ID" value="NZ_BMKA01000005.1"/>
</dbReference>
<evidence type="ECO:0000256" key="1">
    <source>
        <dbReference type="ARBA" id="ARBA00023002"/>
    </source>
</evidence>
<evidence type="ECO:0000313" key="3">
    <source>
        <dbReference type="EMBL" id="GGA28158.1"/>
    </source>
</evidence>
<dbReference type="PANTHER" id="PTHR43205:SF7">
    <property type="entry name" value="PROSTAGLANDIN REDUCTASE 1"/>
    <property type="match status" value="1"/>
</dbReference>
<dbReference type="Pfam" id="PF16884">
    <property type="entry name" value="ADH_N_2"/>
    <property type="match status" value="1"/>
</dbReference>
<dbReference type="SMART" id="SM00829">
    <property type="entry name" value="PKS_ER"/>
    <property type="match status" value="1"/>
</dbReference>